<name>A0A9J7GHR8_CRIGR</name>
<dbReference type="SMART" id="SM00034">
    <property type="entry name" value="CLECT"/>
    <property type="match status" value="1"/>
</dbReference>
<dbReference type="Gene3D" id="3.10.100.10">
    <property type="entry name" value="Mannose-Binding Protein A, subunit A"/>
    <property type="match status" value="1"/>
</dbReference>
<gene>
    <name evidence="18" type="primary">Clec4d</name>
</gene>
<evidence type="ECO:0000256" key="14">
    <source>
        <dbReference type="ARBA" id="ARBA00023180"/>
    </source>
</evidence>
<dbReference type="PANTHER" id="PTHR22803">
    <property type="entry name" value="MANNOSE, PHOSPHOLIPASE, LECTIN RECEPTOR RELATED"/>
    <property type="match status" value="1"/>
</dbReference>
<evidence type="ECO:0000256" key="11">
    <source>
        <dbReference type="ARBA" id="ARBA00023130"/>
    </source>
</evidence>
<comment type="subcellular location">
    <subcellularLocation>
        <location evidence="1">Cell membrane</location>
        <topology evidence="1">Single-pass type II membrane protein</topology>
    </subcellularLocation>
</comment>
<keyword evidence="8" id="KW-0391">Immunity</keyword>
<dbReference type="CTD" id="338339"/>
<dbReference type="InterPro" id="IPR033989">
    <property type="entry name" value="CD209-like_CTLD"/>
</dbReference>
<dbReference type="CDD" id="cd03590">
    <property type="entry name" value="CLECT_DC-SIGN_like"/>
    <property type="match status" value="1"/>
</dbReference>
<evidence type="ECO:0000256" key="8">
    <source>
        <dbReference type="ARBA" id="ARBA00022859"/>
    </source>
</evidence>
<dbReference type="RefSeq" id="XP_027284581.1">
    <property type="nucleotide sequence ID" value="XM_027428780.2"/>
</dbReference>
<evidence type="ECO:0000313" key="17">
    <source>
        <dbReference type="Proteomes" id="UP001108280"/>
    </source>
</evidence>
<evidence type="ECO:0000256" key="13">
    <source>
        <dbReference type="ARBA" id="ARBA00023157"/>
    </source>
</evidence>
<dbReference type="InterPro" id="IPR016186">
    <property type="entry name" value="C-type_lectin-like/link_sf"/>
</dbReference>
<dbReference type="KEGG" id="cge:100775089"/>
<dbReference type="InterPro" id="IPR016187">
    <property type="entry name" value="CTDL_fold"/>
</dbReference>
<reference evidence="18" key="3">
    <citation type="submission" date="2025-08" db="UniProtKB">
        <authorList>
            <consortium name="RefSeq"/>
        </authorList>
    </citation>
    <scope>IDENTIFICATION</scope>
    <source>
        <strain evidence="18">17A/GY</strain>
        <tissue evidence="18">Liver</tissue>
    </source>
</reference>
<evidence type="ECO:0000256" key="2">
    <source>
        <dbReference type="ARBA" id="ARBA00022475"/>
    </source>
</evidence>
<dbReference type="GO" id="GO:0030246">
    <property type="term" value="F:carbohydrate binding"/>
    <property type="evidence" value="ECO:0007669"/>
    <property type="project" value="UniProtKB-KW"/>
</dbReference>
<feature type="transmembrane region" description="Helical" evidence="15">
    <location>
        <begin position="20"/>
        <end position="46"/>
    </location>
</feature>
<keyword evidence="9" id="KW-0735">Signal-anchor</keyword>
<reference evidence="17" key="2">
    <citation type="journal article" date="2020" name="Biotechnol. Bioeng.">
        <title>Chromosome-scale scaffolds for the Chinese hamster reference genome assembly to facilitate the study of the CHO epigenome.</title>
        <authorList>
            <person name="Hilliard W."/>
            <person name="MacDonald M."/>
            <person name="Lee K.H."/>
        </authorList>
    </citation>
    <scope>NUCLEOTIDE SEQUENCE [LARGE SCALE GENOMIC DNA]</scope>
    <source>
        <strain evidence="17">17A/GY</strain>
    </source>
</reference>
<evidence type="ECO:0000256" key="9">
    <source>
        <dbReference type="ARBA" id="ARBA00022968"/>
    </source>
</evidence>
<dbReference type="AlphaFoldDB" id="A0A9J7GHR8"/>
<evidence type="ECO:0000256" key="1">
    <source>
        <dbReference type="ARBA" id="ARBA00004401"/>
    </source>
</evidence>
<dbReference type="GO" id="GO:0005886">
    <property type="term" value="C:plasma membrane"/>
    <property type="evidence" value="ECO:0007669"/>
    <property type="project" value="UniProtKB-SubCell"/>
</dbReference>
<evidence type="ECO:0000256" key="5">
    <source>
        <dbReference type="ARBA" id="ARBA00022723"/>
    </source>
</evidence>
<keyword evidence="6" id="KW-0430">Lectin</keyword>
<dbReference type="FunFam" id="3.10.100.10:FF:000024">
    <property type="entry name" value="C-type lectin domain family 4 member A"/>
    <property type="match status" value="1"/>
</dbReference>
<keyword evidence="13" id="KW-1015">Disulfide bond</keyword>
<dbReference type="GeneID" id="100775089"/>
<evidence type="ECO:0000256" key="3">
    <source>
        <dbReference type="ARBA" id="ARBA00022588"/>
    </source>
</evidence>
<sequence>MQLEEPQWKSKGARPPRLIPWVFAVVFILLLSACFITSCLVTHRYFSRRERRLGMMKLSDYHTRLTCTQGEPEPGATGDTWNCCPAGWIAFQSNCYFPLNDNQTWHESEGNCSGMGSHLATINTEAEQNFVTQLLDRQFSYFLGLIDQNIDGLWQWIDQTPFNPHMVFWHKGEPNNYKKEDCVVLVNVKDKWAWNDFPCHFGASRICKLSGVTFSWKPTKRTL</sequence>
<dbReference type="SUPFAM" id="SSF56436">
    <property type="entry name" value="C-type lectin-like"/>
    <property type="match status" value="1"/>
</dbReference>
<dbReference type="RefSeq" id="XP_003510233.1">
    <property type="nucleotide sequence ID" value="XM_003510185.5"/>
</dbReference>
<evidence type="ECO:0000256" key="6">
    <source>
        <dbReference type="ARBA" id="ARBA00022734"/>
    </source>
</evidence>
<keyword evidence="14" id="KW-0325">Glycoprotein</keyword>
<reference evidence="17" key="1">
    <citation type="journal article" date="2018" name="Biotechnol. Bioeng.">
        <title>A reference genome of the Chinese hamster based on a hybrid assembly strategy.</title>
        <authorList>
            <person name="Rupp O."/>
            <person name="MacDonald M.L."/>
            <person name="Li S."/>
            <person name="Dhiman H."/>
            <person name="Polson S."/>
            <person name="Griep S."/>
            <person name="Heffner K."/>
            <person name="Hernandez I."/>
            <person name="Brinkrolf K."/>
            <person name="Jadhav V."/>
            <person name="Samoudi M."/>
            <person name="Hao H."/>
            <person name="Kingham B."/>
            <person name="Goesmann A."/>
            <person name="Betenbaugh M.J."/>
            <person name="Lewis N.E."/>
            <person name="Borth N."/>
            <person name="Lee K.H."/>
        </authorList>
    </citation>
    <scope>NUCLEOTIDE SEQUENCE [LARGE SCALE GENOMIC DNA]</scope>
    <source>
        <strain evidence="17">17A/GY</strain>
    </source>
</reference>
<evidence type="ECO:0000256" key="7">
    <source>
        <dbReference type="ARBA" id="ARBA00022837"/>
    </source>
</evidence>
<dbReference type="GO" id="GO:0002250">
    <property type="term" value="P:adaptive immune response"/>
    <property type="evidence" value="ECO:0007669"/>
    <property type="project" value="UniProtKB-KW"/>
</dbReference>
<keyword evidence="4 15" id="KW-0812">Transmembrane</keyword>
<keyword evidence="12 15" id="KW-0472">Membrane</keyword>
<evidence type="ECO:0000259" key="16">
    <source>
        <dbReference type="PROSITE" id="PS50041"/>
    </source>
</evidence>
<evidence type="ECO:0000256" key="10">
    <source>
        <dbReference type="ARBA" id="ARBA00022989"/>
    </source>
</evidence>
<feature type="domain" description="C-type lectin" evidence="16">
    <location>
        <begin position="91"/>
        <end position="208"/>
    </location>
</feature>
<protein>
    <submittedName>
        <fullName evidence="18">C-type lectin domain family 4 member D</fullName>
    </submittedName>
</protein>
<evidence type="ECO:0000313" key="18">
    <source>
        <dbReference type="RefSeq" id="XP_027284581.1"/>
    </source>
</evidence>
<dbReference type="OMA" id="QWIPWVI"/>
<evidence type="ECO:0000256" key="15">
    <source>
        <dbReference type="SAM" id="Phobius"/>
    </source>
</evidence>
<accession>A0A9J7GHR8</accession>
<dbReference type="InterPro" id="IPR001304">
    <property type="entry name" value="C-type_lectin-like"/>
</dbReference>
<dbReference type="GO" id="GO:0045087">
    <property type="term" value="P:innate immune response"/>
    <property type="evidence" value="ECO:0007669"/>
    <property type="project" value="UniProtKB-KW"/>
</dbReference>
<evidence type="ECO:0000256" key="12">
    <source>
        <dbReference type="ARBA" id="ARBA00023136"/>
    </source>
</evidence>
<organism evidence="17 18">
    <name type="scientific">Cricetulus griseus</name>
    <name type="common">Chinese hamster</name>
    <name type="synonym">Cricetulus barabensis griseus</name>
    <dbReference type="NCBI Taxonomy" id="10029"/>
    <lineage>
        <taxon>Eukaryota</taxon>
        <taxon>Metazoa</taxon>
        <taxon>Chordata</taxon>
        <taxon>Craniata</taxon>
        <taxon>Vertebrata</taxon>
        <taxon>Euteleostomi</taxon>
        <taxon>Mammalia</taxon>
        <taxon>Eutheria</taxon>
        <taxon>Euarchontoglires</taxon>
        <taxon>Glires</taxon>
        <taxon>Rodentia</taxon>
        <taxon>Myomorpha</taxon>
        <taxon>Muroidea</taxon>
        <taxon>Cricetidae</taxon>
        <taxon>Cricetinae</taxon>
        <taxon>Cricetulus</taxon>
    </lineage>
</organism>
<keyword evidence="10 15" id="KW-1133">Transmembrane helix</keyword>
<dbReference type="GO" id="GO:0046872">
    <property type="term" value="F:metal ion binding"/>
    <property type="evidence" value="ECO:0007669"/>
    <property type="project" value="UniProtKB-KW"/>
</dbReference>
<keyword evidence="2" id="KW-1003">Cell membrane</keyword>
<keyword evidence="7" id="KW-0106">Calcium</keyword>
<dbReference type="Pfam" id="PF00059">
    <property type="entry name" value="Lectin_C"/>
    <property type="match status" value="1"/>
</dbReference>
<dbReference type="PROSITE" id="PS50041">
    <property type="entry name" value="C_TYPE_LECTIN_2"/>
    <property type="match status" value="1"/>
</dbReference>
<keyword evidence="5" id="KW-0479">Metal-binding</keyword>
<dbReference type="Proteomes" id="UP001108280">
    <property type="component" value="Chromosome 8"/>
</dbReference>
<keyword evidence="11" id="KW-1064">Adaptive immunity</keyword>
<proteinExistence type="predicted"/>
<dbReference type="OrthoDB" id="6133475at2759"/>
<keyword evidence="17" id="KW-1185">Reference proteome</keyword>
<evidence type="ECO:0000256" key="4">
    <source>
        <dbReference type="ARBA" id="ARBA00022692"/>
    </source>
</evidence>
<keyword evidence="3" id="KW-0399">Innate immunity</keyword>
<dbReference type="InterPro" id="IPR050111">
    <property type="entry name" value="C-type_lectin/snaclec_domain"/>
</dbReference>